<reference evidence="3 4" key="1">
    <citation type="submission" date="2020-08" db="EMBL/GenBank/DDBJ databases">
        <title>Genomic Encyclopedia of Type Strains, Phase IV (KMG-IV): sequencing the most valuable type-strain genomes for metagenomic binning, comparative biology and taxonomic classification.</title>
        <authorList>
            <person name="Goeker M."/>
        </authorList>
    </citation>
    <scope>NUCLEOTIDE SEQUENCE [LARGE SCALE GENOMIC DNA]</scope>
    <source>
        <strain evidence="3 4">DSM 44197</strain>
    </source>
</reference>
<evidence type="ECO:0000259" key="2">
    <source>
        <dbReference type="Pfam" id="PF00156"/>
    </source>
</evidence>
<organism evidence="3 4">
    <name type="scientific">Actinomadura namibiensis</name>
    <dbReference type="NCBI Taxonomy" id="182080"/>
    <lineage>
        <taxon>Bacteria</taxon>
        <taxon>Bacillati</taxon>
        <taxon>Actinomycetota</taxon>
        <taxon>Actinomycetes</taxon>
        <taxon>Streptosporangiales</taxon>
        <taxon>Thermomonosporaceae</taxon>
        <taxon>Actinomadura</taxon>
    </lineage>
</organism>
<keyword evidence="3" id="KW-0328">Glycosyltransferase</keyword>
<dbReference type="Gene3D" id="3.40.50.2020">
    <property type="match status" value="1"/>
</dbReference>
<keyword evidence="4" id="KW-1185">Reference proteome</keyword>
<comment type="similarity">
    <text evidence="1">Belongs to the ComF/GntX family.</text>
</comment>
<feature type="domain" description="Phosphoribosyltransferase" evidence="2">
    <location>
        <begin position="130"/>
        <end position="187"/>
    </location>
</feature>
<dbReference type="InterPro" id="IPR000836">
    <property type="entry name" value="PRTase_dom"/>
</dbReference>
<keyword evidence="3" id="KW-0808">Transferase</keyword>
<dbReference type="SUPFAM" id="SSF53271">
    <property type="entry name" value="PRTase-like"/>
    <property type="match status" value="1"/>
</dbReference>
<sequence length="189" mass="19150">MTPYDGTTRELITAHKERGRLCLARPLGLSLARALVPALAETGACGACGGGSDGGDGRGGSRGGEVLVVPVPSARRAVRRRGHDPTRRMVAVAVRELRRQGFAVVAAPVLRHRRGVADQAGLTRTERAANVSGALALRRGAQVAGRGVVLADDVVTSGASLAEAARVVRAAGAAAVAAGTVAAAARRRG</sequence>
<comment type="caution">
    <text evidence="3">The sequence shown here is derived from an EMBL/GenBank/DDBJ whole genome shotgun (WGS) entry which is preliminary data.</text>
</comment>
<dbReference type="AlphaFoldDB" id="A0A7W3QPM5"/>
<accession>A0A7W3QPM5</accession>
<dbReference type="Proteomes" id="UP000572680">
    <property type="component" value="Unassembled WGS sequence"/>
</dbReference>
<dbReference type="RefSeq" id="WP_312898185.1">
    <property type="nucleotide sequence ID" value="NZ_BAAALP010000099.1"/>
</dbReference>
<dbReference type="InterPro" id="IPR051910">
    <property type="entry name" value="ComF/GntX_DNA_util-trans"/>
</dbReference>
<name>A0A7W3QPM5_ACTNM</name>
<evidence type="ECO:0000313" key="4">
    <source>
        <dbReference type="Proteomes" id="UP000572680"/>
    </source>
</evidence>
<dbReference type="EMBL" id="JACJIA010000009">
    <property type="protein sequence ID" value="MBA8954731.1"/>
    <property type="molecule type" value="Genomic_DNA"/>
</dbReference>
<gene>
    <name evidence="3" type="ORF">HNR61_006388</name>
</gene>
<evidence type="ECO:0000256" key="1">
    <source>
        <dbReference type="ARBA" id="ARBA00008007"/>
    </source>
</evidence>
<protein>
    <submittedName>
        <fullName evidence="3">Putative amidophosphoribosyltransferase</fullName>
    </submittedName>
</protein>
<proteinExistence type="inferred from homology"/>
<evidence type="ECO:0000313" key="3">
    <source>
        <dbReference type="EMBL" id="MBA8954731.1"/>
    </source>
</evidence>
<dbReference type="InterPro" id="IPR029057">
    <property type="entry name" value="PRTase-like"/>
</dbReference>
<dbReference type="Pfam" id="PF00156">
    <property type="entry name" value="Pribosyltran"/>
    <property type="match status" value="1"/>
</dbReference>
<dbReference type="GO" id="GO:0016757">
    <property type="term" value="F:glycosyltransferase activity"/>
    <property type="evidence" value="ECO:0007669"/>
    <property type="project" value="UniProtKB-KW"/>
</dbReference>
<dbReference type="PANTHER" id="PTHR47505:SF1">
    <property type="entry name" value="DNA UTILIZATION PROTEIN YHGH"/>
    <property type="match status" value="1"/>
</dbReference>
<dbReference type="PANTHER" id="PTHR47505">
    <property type="entry name" value="DNA UTILIZATION PROTEIN YHGH"/>
    <property type="match status" value="1"/>
</dbReference>